<feature type="transmembrane region" description="Helical" evidence="1">
    <location>
        <begin position="35"/>
        <end position="59"/>
    </location>
</feature>
<keyword evidence="1" id="KW-0812">Transmembrane</keyword>
<keyword evidence="2" id="KW-0614">Plasmid</keyword>
<protein>
    <submittedName>
        <fullName evidence="2">Uncharacterized protein</fullName>
    </submittedName>
</protein>
<keyword evidence="1" id="KW-1133">Transmembrane helix</keyword>
<evidence type="ECO:0000256" key="1">
    <source>
        <dbReference type="SAM" id="Phobius"/>
    </source>
</evidence>
<keyword evidence="1" id="KW-0472">Membrane</keyword>
<evidence type="ECO:0000313" key="3">
    <source>
        <dbReference type="Proteomes" id="UP000192095"/>
    </source>
</evidence>
<geneLocation type="plasmid" evidence="2 3">
    <name>pUC06B</name>
</geneLocation>
<sequence length="97" mass="10920">MKIITATLLLVISLLGILGTAFLYLGELTQGKGGGYLFILGCFLILGIQSFTWLEIIFGKRQNGEVKKYDYFLFNILKVIFSIGALQLFIQLCFFQV</sequence>
<dbReference type="AlphaFoldDB" id="A0AAF0P1A3"/>
<proteinExistence type="predicted"/>
<name>A0AAF0P1A3_LACLL</name>
<accession>A0AAF0P1A3</accession>
<reference evidence="2 3" key="1">
    <citation type="submission" date="2018-12" db="EMBL/GenBank/DDBJ databases">
        <title>Assessing the functional activity and genetic diversity of lactococcal prophages.</title>
        <authorList>
            <person name="Kelleher P."/>
            <person name="Mahony J."/>
            <person name="van Sinderen D."/>
        </authorList>
    </citation>
    <scope>NUCLEOTIDE SEQUENCE [LARGE SCALE GENOMIC DNA]</scope>
    <source>
        <strain evidence="2 3">UC06</strain>
        <plasmid evidence="2 3">pUC06B</plasmid>
    </source>
</reference>
<gene>
    <name evidence="2" type="ORF">LLUC06_03750</name>
</gene>
<dbReference type="Proteomes" id="UP000192095">
    <property type="component" value="Plasmid pUC06B"/>
</dbReference>
<dbReference type="EMBL" id="CP034581">
    <property type="protein sequence ID" value="WMD27542.1"/>
    <property type="molecule type" value="Genomic_DNA"/>
</dbReference>
<dbReference type="RefSeq" id="WP_023349230.1">
    <property type="nucleotide sequence ID" value="NZ_CP034581.2"/>
</dbReference>
<evidence type="ECO:0000313" key="2">
    <source>
        <dbReference type="EMBL" id="WMD27542.1"/>
    </source>
</evidence>
<feature type="transmembrane region" description="Helical" evidence="1">
    <location>
        <begin position="71"/>
        <end position="90"/>
    </location>
</feature>
<organism evidence="2 3">
    <name type="scientific">Lactococcus lactis subsp. lactis</name>
    <name type="common">Streptococcus lactis</name>
    <dbReference type="NCBI Taxonomy" id="1360"/>
    <lineage>
        <taxon>Bacteria</taxon>
        <taxon>Bacillati</taxon>
        <taxon>Bacillota</taxon>
        <taxon>Bacilli</taxon>
        <taxon>Lactobacillales</taxon>
        <taxon>Streptococcaceae</taxon>
        <taxon>Lactococcus</taxon>
    </lineage>
</organism>